<organism evidence="2 3">
    <name type="scientific">Spirosoma endbachense</name>
    <dbReference type="NCBI Taxonomy" id="2666025"/>
    <lineage>
        <taxon>Bacteria</taxon>
        <taxon>Pseudomonadati</taxon>
        <taxon>Bacteroidota</taxon>
        <taxon>Cytophagia</taxon>
        <taxon>Cytophagales</taxon>
        <taxon>Cytophagaceae</taxon>
        <taxon>Spirosoma</taxon>
    </lineage>
</organism>
<gene>
    <name evidence="2" type="ORF">GJR95_37045</name>
</gene>
<reference evidence="2 3" key="1">
    <citation type="submission" date="2019-11" db="EMBL/GenBank/DDBJ databases">
        <title>Spirosoma endbachense sp. nov., isolated from a natural salt meadow.</title>
        <authorList>
            <person name="Rojas J."/>
            <person name="Ambika Manirajan B."/>
            <person name="Ratering S."/>
            <person name="Suarez C."/>
            <person name="Geissler-Plaum R."/>
            <person name="Schnell S."/>
        </authorList>
    </citation>
    <scope>NUCLEOTIDE SEQUENCE [LARGE SCALE GENOMIC DNA]</scope>
    <source>
        <strain evidence="2 3">I-24</strain>
    </source>
</reference>
<keyword evidence="3" id="KW-1185">Reference proteome</keyword>
<dbReference type="InterPro" id="IPR050309">
    <property type="entry name" value="Type-B_Carboxylest/Lipase"/>
</dbReference>
<dbReference type="AlphaFoldDB" id="A0A6P1W7E3"/>
<evidence type="ECO:0000313" key="2">
    <source>
        <dbReference type="EMBL" id="QHW00293.1"/>
    </source>
</evidence>
<feature type="domain" description="Carboxylesterase type B" evidence="1">
    <location>
        <begin position="41"/>
        <end position="529"/>
    </location>
</feature>
<proteinExistence type="predicted"/>
<dbReference type="InterPro" id="IPR029058">
    <property type="entry name" value="AB_hydrolase_fold"/>
</dbReference>
<dbReference type="Proteomes" id="UP000464577">
    <property type="component" value="Chromosome"/>
</dbReference>
<dbReference type="KEGG" id="senf:GJR95_37045"/>
<dbReference type="RefSeq" id="WP_162390683.1">
    <property type="nucleotide sequence ID" value="NZ_CP045997.1"/>
</dbReference>
<sequence length="546" mass="59063">MRTMIALCGWLVFPLLLLTDHRGDDFWVVPFKAWRTTAETDPLVRLETGHVKGVRDASGVTNFRGIPYAAAPVGNRRWQPPFPVPSWKELRLATEYGPACPQQSQSWGPTSEDCLSLNVFTTATKRPTRPVMVWIHGGGYLGGSARGYDGRVLAHKGVVVVTINYRVGALGYLAHPALGAESTQQGSSNYGLLDQIAALKWVQRNIAQFGGDPANVTLFGESVGGFAVGELLACPLAKGLFHRAILQSGTGLHNGILRRQKAEALALMGAKTLGIDGTDASAASALRSVSTDRLVAAYPRPHQGPLRGYQVWFGPVVDGRVLPLPLDKAIQLGRWNRVPILVGTTAAEGIRFQPRAPTQSLSGYYTLLGQGDLGDTSGALASLYPVEDTAQLVTQSQQLVGDLGFGAPARALARLVIGAGGQAYLYQFTRVSTNASSDRIPAVHTSELPFVFGQVPASWTAYVNDGQAPDDAMLADALSDYWITFAQHGSPNGPKGGRKWPYWPLYNAKTNVYQDLGIPIQTRYGLRDQYYDVLDRLARQDGEIRP</sequence>
<protein>
    <submittedName>
        <fullName evidence="2">Carboxylesterase family protein</fullName>
    </submittedName>
</protein>
<accession>A0A6P1W7E3</accession>
<evidence type="ECO:0000259" key="1">
    <source>
        <dbReference type="Pfam" id="PF00135"/>
    </source>
</evidence>
<evidence type="ECO:0000313" key="3">
    <source>
        <dbReference type="Proteomes" id="UP000464577"/>
    </source>
</evidence>
<dbReference type="EMBL" id="CP045997">
    <property type="protein sequence ID" value="QHW00293.1"/>
    <property type="molecule type" value="Genomic_DNA"/>
</dbReference>
<dbReference type="PANTHER" id="PTHR11559">
    <property type="entry name" value="CARBOXYLESTERASE"/>
    <property type="match status" value="1"/>
</dbReference>
<dbReference type="SUPFAM" id="SSF53474">
    <property type="entry name" value="alpha/beta-Hydrolases"/>
    <property type="match status" value="1"/>
</dbReference>
<dbReference type="Gene3D" id="3.40.50.1820">
    <property type="entry name" value="alpha/beta hydrolase"/>
    <property type="match status" value="1"/>
</dbReference>
<dbReference type="Pfam" id="PF00135">
    <property type="entry name" value="COesterase"/>
    <property type="match status" value="1"/>
</dbReference>
<name>A0A6P1W7E3_9BACT</name>
<dbReference type="InterPro" id="IPR002018">
    <property type="entry name" value="CarbesteraseB"/>
</dbReference>